<accession>A0A385YUH8</accession>
<organism evidence="1 2">
    <name type="scientific">Paenisporosarcina cavernae</name>
    <dbReference type="NCBI Taxonomy" id="2320858"/>
    <lineage>
        <taxon>Bacteria</taxon>
        <taxon>Bacillati</taxon>
        <taxon>Bacillota</taxon>
        <taxon>Bacilli</taxon>
        <taxon>Bacillales</taxon>
        <taxon>Caryophanaceae</taxon>
        <taxon>Paenisporosarcina</taxon>
    </lineage>
</organism>
<dbReference type="RefSeq" id="WP_119884262.1">
    <property type="nucleotide sequence ID" value="NZ_CP032418.1"/>
</dbReference>
<dbReference type="InterPro" id="IPR009874">
    <property type="entry name" value="DUF1428"/>
</dbReference>
<dbReference type="InterPro" id="IPR011008">
    <property type="entry name" value="Dimeric_a/b-barrel"/>
</dbReference>
<dbReference type="OrthoDB" id="2968431at2"/>
<evidence type="ECO:0000313" key="2">
    <source>
        <dbReference type="Proteomes" id="UP000265725"/>
    </source>
</evidence>
<dbReference type="EMBL" id="CP032418">
    <property type="protein sequence ID" value="AYC30545.1"/>
    <property type="molecule type" value="Genomic_DNA"/>
</dbReference>
<dbReference type="AlphaFoldDB" id="A0A385YUH8"/>
<gene>
    <name evidence="1" type="ORF">D3873_12150</name>
</gene>
<proteinExistence type="predicted"/>
<evidence type="ECO:0000313" key="1">
    <source>
        <dbReference type="EMBL" id="AYC30545.1"/>
    </source>
</evidence>
<dbReference type="Pfam" id="PF07237">
    <property type="entry name" value="DUF1428"/>
    <property type="match status" value="1"/>
</dbReference>
<dbReference type="SUPFAM" id="SSF54909">
    <property type="entry name" value="Dimeric alpha+beta barrel"/>
    <property type="match status" value="1"/>
</dbReference>
<dbReference type="KEGG" id="paek:D3873_12150"/>
<dbReference type="Proteomes" id="UP000265725">
    <property type="component" value="Chromosome"/>
</dbReference>
<sequence length="116" mass="13359">MYSVIYLYPVKLENKAKFVSINKQAGEIYVEYGALSDETFQPVHIDGKYNSIGLGENIELHENETLMFSIATFIDKGHHDEVLEKVDQDSRILSLFEDMKATIDITRIVRGEFERV</sequence>
<name>A0A385YUH8_9BACL</name>
<keyword evidence="2" id="KW-1185">Reference proteome</keyword>
<dbReference type="Gene3D" id="3.30.70.100">
    <property type="match status" value="1"/>
</dbReference>
<reference evidence="2" key="1">
    <citation type="submission" date="2018-09" db="EMBL/GenBank/DDBJ databases">
        <authorList>
            <person name="Zhu H."/>
        </authorList>
    </citation>
    <scope>NUCLEOTIDE SEQUENCE [LARGE SCALE GENOMIC DNA]</scope>
    <source>
        <strain evidence="2">K2R23-3</strain>
    </source>
</reference>
<protein>
    <submittedName>
        <fullName evidence="1">DUF1428 family protein</fullName>
    </submittedName>
</protein>